<organism evidence="7 8">
    <name type="scientific">Salipaludibacillus agaradhaerens</name>
    <name type="common">Bacillus agaradhaerens</name>
    <dbReference type="NCBI Taxonomy" id="76935"/>
    <lineage>
        <taxon>Bacteria</taxon>
        <taxon>Bacillati</taxon>
        <taxon>Bacillota</taxon>
        <taxon>Bacilli</taxon>
        <taxon>Bacillales</taxon>
        <taxon>Bacillaceae</taxon>
    </lineage>
</organism>
<evidence type="ECO:0000313" key="8">
    <source>
        <dbReference type="Proteomes" id="UP001057753"/>
    </source>
</evidence>
<evidence type="ECO:0000256" key="2">
    <source>
        <dbReference type="ARBA" id="ARBA00022801"/>
    </source>
</evidence>
<dbReference type="AlphaFoldDB" id="A0A9Q4B341"/>
<dbReference type="InterPro" id="IPR001360">
    <property type="entry name" value="Glyco_hydro_1"/>
</dbReference>
<dbReference type="PANTHER" id="PTHR10353">
    <property type="entry name" value="GLYCOSYL HYDROLASE"/>
    <property type="match status" value="1"/>
</dbReference>
<dbReference type="Pfam" id="PF00232">
    <property type="entry name" value="Glyco_hydro_1"/>
    <property type="match status" value="1"/>
</dbReference>
<evidence type="ECO:0000256" key="3">
    <source>
        <dbReference type="ARBA" id="ARBA00023295"/>
    </source>
</evidence>
<reference evidence="7" key="1">
    <citation type="submission" date="2020-06" db="EMBL/GenBank/DDBJ databases">
        <title>Insight into the genomes of haloalkaliphilic bacilli from Kenyan soda lakes.</title>
        <authorList>
            <person name="Mwirichia R."/>
            <person name="Villamizar G.C."/>
            <person name="Poehlein A."/>
            <person name="Mugweru J."/>
            <person name="Kipnyargis A."/>
            <person name="Kiplimo D."/>
            <person name="Orwa P."/>
            <person name="Daniel R."/>
        </authorList>
    </citation>
    <scope>NUCLEOTIDE SEQUENCE</scope>
    <source>
        <strain evidence="7">B1096_S55</strain>
    </source>
</reference>
<evidence type="ECO:0000256" key="5">
    <source>
        <dbReference type="RuleBase" id="RU003690"/>
    </source>
</evidence>
<gene>
    <name evidence="7" type="primary">ascB</name>
    <name evidence="7" type="ORF">HXA33_12910</name>
</gene>
<dbReference type="PROSITE" id="PS00653">
    <property type="entry name" value="GLYCOSYL_HYDROL_F1_2"/>
    <property type="match status" value="1"/>
</dbReference>
<name>A0A9Q4B341_SALAG</name>
<dbReference type="GO" id="GO:0005829">
    <property type="term" value="C:cytosol"/>
    <property type="evidence" value="ECO:0007669"/>
    <property type="project" value="TreeGrafter"/>
</dbReference>
<protein>
    <submittedName>
        <fullName evidence="7">6-phospho-beta-glucosidase</fullName>
        <ecNumber evidence="7">3.2.1.86</ecNumber>
    </submittedName>
</protein>
<dbReference type="EC" id="3.2.1.86" evidence="7"/>
<evidence type="ECO:0000256" key="6">
    <source>
        <dbReference type="RuleBase" id="RU004468"/>
    </source>
</evidence>
<dbReference type="InterPro" id="IPR017853">
    <property type="entry name" value="GH"/>
</dbReference>
<feature type="active site" description="Nucleophile" evidence="4">
    <location>
        <position position="372"/>
    </location>
</feature>
<accession>A0A9Q4B341</accession>
<dbReference type="NCBIfam" id="NF007158">
    <property type="entry name" value="PRK09593.1"/>
    <property type="match status" value="1"/>
</dbReference>
<dbReference type="NCBIfam" id="NF007356">
    <property type="entry name" value="PRK09852.1"/>
    <property type="match status" value="1"/>
</dbReference>
<evidence type="ECO:0000256" key="1">
    <source>
        <dbReference type="ARBA" id="ARBA00010838"/>
    </source>
</evidence>
<comment type="caution">
    <text evidence="7">The sequence shown here is derived from an EMBL/GenBank/DDBJ whole genome shotgun (WGS) entry which is preliminary data.</text>
</comment>
<proteinExistence type="inferred from homology"/>
<dbReference type="PRINTS" id="PR00131">
    <property type="entry name" value="GLHYDRLASE1"/>
</dbReference>
<keyword evidence="2 6" id="KW-0378">Hydrolase</keyword>
<dbReference type="EMBL" id="JABXYM010000001">
    <property type="protein sequence ID" value="MCR6097446.1"/>
    <property type="molecule type" value="Genomic_DNA"/>
</dbReference>
<keyword evidence="3 6" id="KW-0326">Glycosidase</keyword>
<dbReference type="InterPro" id="IPR018120">
    <property type="entry name" value="Glyco_hydro_1_AS"/>
</dbReference>
<dbReference type="Gene3D" id="3.20.20.80">
    <property type="entry name" value="Glycosidases"/>
    <property type="match status" value="1"/>
</dbReference>
<dbReference type="RefSeq" id="WP_257821835.1">
    <property type="nucleotide sequence ID" value="NZ_JABXYM010000001.1"/>
</dbReference>
<comment type="similarity">
    <text evidence="1 5">Belongs to the glycosyl hydrolase 1 family.</text>
</comment>
<dbReference type="PANTHER" id="PTHR10353:SF296">
    <property type="entry name" value="6-PHOSPHO-BETA-GLUCOSIDASE"/>
    <property type="match status" value="1"/>
</dbReference>
<dbReference type="NCBIfam" id="NF007154">
    <property type="entry name" value="PRK09589.1"/>
    <property type="match status" value="1"/>
</dbReference>
<dbReference type="GO" id="GO:0016052">
    <property type="term" value="P:carbohydrate catabolic process"/>
    <property type="evidence" value="ECO:0007669"/>
    <property type="project" value="TreeGrafter"/>
</dbReference>
<dbReference type="FunFam" id="3.20.20.80:FF:000004">
    <property type="entry name" value="Beta-glucosidase 6-phospho-beta-glucosidase"/>
    <property type="match status" value="1"/>
</dbReference>
<evidence type="ECO:0000313" key="7">
    <source>
        <dbReference type="EMBL" id="MCR6097446.1"/>
    </source>
</evidence>
<dbReference type="Proteomes" id="UP001057753">
    <property type="component" value="Unassembled WGS sequence"/>
</dbReference>
<evidence type="ECO:0000256" key="4">
    <source>
        <dbReference type="PROSITE-ProRule" id="PRU10055"/>
    </source>
</evidence>
<dbReference type="GO" id="GO:0008706">
    <property type="term" value="F:6-phospho-beta-glucosidase activity"/>
    <property type="evidence" value="ECO:0007669"/>
    <property type="project" value="UniProtKB-EC"/>
</dbReference>
<dbReference type="InterPro" id="IPR033132">
    <property type="entry name" value="GH_1_N_CS"/>
</dbReference>
<dbReference type="PROSITE" id="PS00572">
    <property type="entry name" value="GLYCOSYL_HYDROL_F1_1"/>
    <property type="match status" value="1"/>
</dbReference>
<sequence>MPLKKDFLWGGAVAANQCEGAYLEDGKGLSLVDLLPAGKERWEALMEPKKALTTTYSHYPSHESIDFYHRYKEDIKLFAEMGFKVFRLSISWPRIFPNGDETEPNEKGLAFYDNVFDECAKYGIEPLVTINHFDTPLGLVKDYGGWRNRKLIDFYVKFAETVLHRYKGKVKYWLTFNEINMILHIPFFGAGLILEDGENHDQVKYQAAHYQLVASSLATKIAKEVDPQIQIGCMLAAGEIYPYTCHPNDMLKAVKENQSQYFFIDVQSRGYYPSYAERLFKELGVSLEMEEGDRDILKRHTVDFISFSYYSSRLTSADPEVNNAQKSGNAIMTLRNPHLDATDWGWQIDPIGLRVTMNQLWDRYQKPLFIVENGMGAVDELNENNTVDDDYRIEYMRDHLEQMIEAVEDGVELMGYTSWGCIDLVSAGSGEMKKRYGFIYVDRDNEGRGTNERYKKKSFNWYKQVIESNGEKL</sequence>
<dbReference type="SUPFAM" id="SSF51445">
    <property type="entry name" value="(Trans)glycosidases"/>
    <property type="match status" value="1"/>
</dbReference>
<keyword evidence="8" id="KW-1185">Reference proteome</keyword>